<name>A0A918YP22_9ACTN</name>
<dbReference type="Proteomes" id="UP000655443">
    <property type="component" value="Unassembled WGS sequence"/>
</dbReference>
<dbReference type="EMBL" id="BMVG01000020">
    <property type="protein sequence ID" value="GHE09663.1"/>
    <property type="molecule type" value="Genomic_DNA"/>
</dbReference>
<dbReference type="AlphaFoldDB" id="A0A918YP22"/>
<keyword evidence="2" id="KW-1185">Reference proteome</keyword>
<evidence type="ECO:0000313" key="1">
    <source>
        <dbReference type="EMBL" id="GHE09663.1"/>
    </source>
</evidence>
<reference evidence="1" key="1">
    <citation type="journal article" date="2014" name="Int. J. Syst. Evol. Microbiol.">
        <title>Complete genome sequence of Corynebacterium casei LMG S-19264T (=DSM 44701T), isolated from a smear-ripened cheese.</title>
        <authorList>
            <consortium name="US DOE Joint Genome Institute (JGI-PGF)"/>
            <person name="Walter F."/>
            <person name="Albersmeier A."/>
            <person name="Kalinowski J."/>
            <person name="Ruckert C."/>
        </authorList>
    </citation>
    <scope>NUCLEOTIDE SEQUENCE</scope>
    <source>
        <strain evidence="1">JCM 4714</strain>
    </source>
</reference>
<proteinExistence type="predicted"/>
<comment type="caution">
    <text evidence="1">The sequence shown here is derived from an EMBL/GenBank/DDBJ whole genome shotgun (WGS) entry which is preliminary data.</text>
</comment>
<sequence length="77" mass="8172">MMARRTITSAVATFVDQDGILVAEVLDDVVTQVVQNLVGVPPDPVQQPVDTIGTGMPGLLRQRPAVLPLQRSNPTPA</sequence>
<organism evidence="1 2">
    <name type="scientific">Streptomyces alanosinicus</name>
    <dbReference type="NCBI Taxonomy" id="68171"/>
    <lineage>
        <taxon>Bacteria</taxon>
        <taxon>Bacillati</taxon>
        <taxon>Actinomycetota</taxon>
        <taxon>Actinomycetes</taxon>
        <taxon>Kitasatosporales</taxon>
        <taxon>Streptomycetaceae</taxon>
        <taxon>Streptomyces</taxon>
    </lineage>
</organism>
<evidence type="ECO:0000313" key="2">
    <source>
        <dbReference type="Proteomes" id="UP000655443"/>
    </source>
</evidence>
<gene>
    <name evidence="1" type="ORF">GCM10010339_62790</name>
</gene>
<protein>
    <submittedName>
        <fullName evidence="1">Uncharacterized protein</fullName>
    </submittedName>
</protein>
<reference evidence="1" key="2">
    <citation type="submission" date="2020-09" db="EMBL/GenBank/DDBJ databases">
        <authorList>
            <person name="Sun Q."/>
            <person name="Ohkuma M."/>
        </authorList>
    </citation>
    <scope>NUCLEOTIDE SEQUENCE</scope>
    <source>
        <strain evidence="1">JCM 4714</strain>
    </source>
</reference>
<accession>A0A918YP22</accession>